<proteinExistence type="predicted"/>
<evidence type="ECO:0000313" key="3">
    <source>
        <dbReference type="EMBL" id="KIJ37956.1"/>
    </source>
</evidence>
<organism evidence="3 4">
    <name type="scientific">Sphaerobolus stellatus (strain SS14)</name>
    <dbReference type="NCBI Taxonomy" id="990650"/>
    <lineage>
        <taxon>Eukaryota</taxon>
        <taxon>Fungi</taxon>
        <taxon>Dikarya</taxon>
        <taxon>Basidiomycota</taxon>
        <taxon>Agaricomycotina</taxon>
        <taxon>Agaricomycetes</taxon>
        <taxon>Phallomycetidae</taxon>
        <taxon>Geastrales</taxon>
        <taxon>Sphaerobolaceae</taxon>
        <taxon>Sphaerobolus</taxon>
    </lineage>
</organism>
<dbReference type="InterPro" id="IPR002110">
    <property type="entry name" value="Ankyrin_rpt"/>
</dbReference>
<evidence type="ECO:0008006" key="5">
    <source>
        <dbReference type="Google" id="ProtNLM"/>
    </source>
</evidence>
<dbReference type="AlphaFoldDB" id="A0A0C9VKI5"/>
<dbReference type="HOGENOM" id="CLU_321371_0_0_1"/>
<name>A0A0C9VKI5_SPHS4</name>
<dbReference type="InterPro" id="IPR011333">
    <property type="entry name" value="SKP1/BTB/POZ_sf"/>
</dbReference>
<gene>
    <name evidence="3" type="ORF">M422DRAFT_259341</name>
</gene>
<feature type="region of interest" description="Disordered" evidence="2">
    <location>
        <begin position="495"/>
        <end position="519"/>
    </location>
</feature>
<dbReference type="InterPro" id="IPR009091">
    <property type="entry name" value="RCC1/BLIP-II"/>
</dbReference>
<keyword evidence="4" id="KW-1185">Reference proteome</keyword>
<evidence type="ECO:0000256" key="1">
    <source>
        <dbReference type="ARBA" id="ARBA00022737"/>
    </source>
</evidence>
<dbReference type="Gene3D" id="3.30.710.10">
    <property type="entry name" value="Potassium Channel Kv1.1, Chain A"/>
    <property type="match status" value="1"/>
</dbReference>
<evidence type="ECO:0000256" key="2">
    <source>
        <dbReference type="SAM" id="MobiDB-lite"/>
    </source>
</evidence>
<dbReference type="Proteomes" id="UP000054279">
    <property type="component" value="Unassembled WGS sequence"/>
</dbReference>
<sequence>MSTLSISFAGLSIAKETQFRRKTQDSLDTAPEAARNEQAFAKALEAARNSSQASNTGQLSTSAGRRGGIATAVVDAYALNYLGMLLAHPGINVNMQDIESKWTPLHRALYVGNVATCQLLLHHSDIDVQLRDNEGLTPFDLYNLTVEGTWPIAVGAAADFYPLKLPNTSADLFTWGGNRNAALGHGDSKDILFLDMVTLEKTVKPGDPDKFIPIQIKGASMAKLHTTIITDEKGSNLRVYGFGSGGRLGLSHHTQYPPSTSLLFLKSLQSPPHKTTPSPSLPAAKSTHGVLTGGFGFGRDEPIQAIPRKAVGPLKKAVVVGVAACKTASACWTDKELFTWGTNNGQLGYDSAAQAVQVLQRKVTGVQEVLIIALTDTARACLVPTSDNSLINEPTPPGARRPSIIKITACEGTFAALSSYGDVWTFSVQGGPVRTDGDEERMKEREKERERERQVVKPVRVWSARREVDPAKDVALGSDGDLIVCTDSGHVFVRSRSSTSSNTTTTSSHPTLKSTTSSSNLTALTASHLAPSANTKGKFTRVAFIHRVIRVCANAAGAFGAVRLNYVPKVVKVEGNNLGQDLATIRPWARGSEEMGRERERVIPTGLSTYSARGYIKLLEEDKKARKEGKSGVFGVDLQDWGLDGKVKMKLHGADMLVRAGMLIPVHRVVLATRSGVLRGLMDGVGSGVVRTEGVVTLSWQVGSTASSSKSSSRSKSTSANASLPTLTISGIQPLAVLLFLHLLYADEIPVLDTLSFTTVSAVRKDDSSERGGDGGEAYIFEAFASTSTSSFTTTPELAKSTSLKPDAYLELADRRLPAHSVVLRSRCLFYKRFFDFDVWTRERWGDEGVIGVDMRYMEWRVVRVVFDVTDDADVRYVVDETENVGELIDLIPDVRLPAFCR</sequence>
<dbReference type="OrthoDB" id="1893551at2759"/>
<dbReference type="InterPro" id="IPR051625">
    <property type="entry name" value="Signaling_Regulatory_Domain"/>
</dbReference>
<dbReference type="PANTHER" id="PTHR22872:SF2">
    <property type="entry name" value="INHIBITOR OF BRUTON TYROSINE KINASE"/>
    <property type="match status" value="1"/>
</dbReference>
<dbReference type="SUPFAM" id="SSF48403">
    <property type="entry name" value="Ankyrin repeat"/>
    <property type="match status" value="1"/>
</dbReference>
<dbReference type="EMBL" id="KN837164">
    <property type="protein sequence ID" value="KIJ37956.1"/>
    <property type="molecule type" value="Genomic_DNA"/>
</dbReference>
<accession>A0A0C9VKI5</accession>
<protein>
    <recommendedName>
        <fullName evidence="5">BTB domain-containing protein</fullName>
    </recommendedName>
</protein>
<keyword evidence="1" id="KW-0677">Repeat</keyword>
<evidence type="ECO:0000313" key="4">
    <source>
        <dbReference type="Proteomes" id="UP000054279"/>
    </source>
</evidence>
<dbReference type="Gene3D" id="2.130.10.30">
    <property type="entry name" value="Regulator of chromosome condensation 1/beta-lactamase-inhibitor protein II"/>
    <property type="match status" value="1"/>
</dbReference>
<dbReference type="SUPFAM" id="SSF50985">
    <property type="entry name" value="RCC1/BLIP-II"/>
    <property type="match status" value="1"/>
</dbReference>
<reference evidence="3 4" key="1">
    <citation type="submission" date="2014-06" db="EMBL/GenBank/DDBJ databases">
        <title>Evolutionary Origins and Diversification of the Mycorrhizal Mutualists.</title>
        <authorList>
            <consortium name="DOE Joint Genome Institute"/>
            <consortium name="Mycorrhizal Genomics Consortium"/>
            <person name="Kohler A."/>
            <person name="Kuo A."/>
            <person name="Nagy L.G."/>
            <person name="Floudas D."/>
            <person name="Copeland A."/>
            <person name="Barry K.W."/>
            <person name="Cichocki N."/>
            <person name="Veneault-Fourrey C."/>
            <person name="LaButti K."/>
            <person name="Lindquist E.A."/>
            <person name="Lipzen A."/>
            <person name="Lundell T."/>
            <person name="Morin E."/>
            <person name="Murat C."/>
            <person name="Riley R."/>
            <person name="Ohm R."/>
            <person name="Sun H."/>
            <person name="Tunlid A."/>
            <person name="Henrissat B."/>
            <person name="Grigoriev I.V."/>
            <person name="Hibbett D.S."/>
            <person name="Martin F."/>
        </authorList>
    </citation>
    <scope>NUCLEOTIDE SEQUENCE [LARGE SCALE GENOMIC DNA]</scope>
    <source>
        <strain evidence="3 4">SS14</strain>
    </source>
</reference>
<dbReference type="PANTHER" id="PTHR22872">
    <property type="entry name" value="BTK-BINDING PROTEIN-RELATED"/>
    <property type="match status" value="1"/>
</dbReference>
<dbReference type="Gene3D" id="1.25.40.20">
    <property type="entry name" value="Ankyrin repeat-containing domain"/>
    <property type="match status" value="1"/>
</dbReference>
<dbReference type="Pfam" id="PF13637">
    <property type="entry name" value="Ank_4"/>
    <property type="match status" value="1"/>
</dbReference>
<dbReference type="InterPro" id="IPR036770">
    <property type="entry name" value="Ankyrin_rpt-contain_sf"/>
</dbReference>